<evidence type="ECO:0000256" key="6">
    <source>
        <dbReference type="ARBA" id="ARBA00022777"/>
    </source>
</evidence>
<comment type="catalytic activity">
    <reaction evidence="1">
        <text>ATP + protein L-histidine = ADP + protein N-phospho-L-histidine.</text>
        <dbReference type="EC" id="2.7.13.3"/>
    </reaction>
</comment>
<feature type="transmembrane region" description="Helical" evidence="9">
    <location>
        <begin position="115"/>
        <end position="137"/>
    </location>
</feature>
<dbReference type="GO" id="GO:0016301">
    <property type="term" value="F:kinase activity"/>
    <property type="evidence" value="ECO:0007669"/>
    <property type="project" value="UniProtKB-KW"/>
</dbReference>
<organism evidence="12 13">
    <name type="scientific">Amycolatopsis pigmentata</name>
    <dbReference type="NCBI Taxonomy" id="450801"/>
    <lineage>
        <taxon>Bacteria</taxon>
        <taxon>Bacillati</taxon>
        <taxon>Actinomycetota</taxon>
        <taxon>Actinomycetes</taxon>
        <taxon>Pseudonocardiales</taxon>
        <taxon>Pseudonocardiaceae</taxon>
        <taxon>Amycolatopsis</taxon>
    </lineage>
</organism>
<evidence type="ECO:0000313" key="12">
    <source>
        <dbReference type="EMBL" id="MFD2419642.1"/>
    </source>
</evidence>
<dbReference type="RefSeq" id="WP_378267668.1">
    <property type="nucleotide sequence ID" value="NZ_JBHUKR010000013.1"/>
</dbReference>
<dbReference type="CDD" id="cd16917">
    <property type="entry name" value="HATPase_UhpB-NarQ-NarX-like"/>
    <property type="match status" value="1"/>
</dbReference>
<dbReference type="InterPro" id="IPR003594">
    <property type="entry name" value="HATPase_dom"/>
</dbReference>
<gene>
    <name evidence="12" type="ORF">ACFSXZ_25265</name>
</gene>
<dbReference type="Gene3D" id="3.30.565.10">
    <property type="entry name" value="Histidine kinase-like ATPase, C-terminal domain"/>
    <property type="match status" value="1"/>
</dbReference>
<sequence length="383" mass="40157">MTTAGPVRPAPRFADELARPFILATVAAVSVVQLAVRPLGFLPWLVWVLTVVAIASGMITTLPARRVPDRVQVVLVSSFMLAGALLFPLAQGTGAMALAYLAAATAGEKPASRRTAFVIVGAGSAVATAATWGATLVHLPGQSPWWLALTVGLPVYVGTARRDRANAIAAAELAAREGKRAAASEAREAALEERGRIAREIHDVLGHSLSGIALQLEMADALHGDGRDTEANEAVRRARAMAVSGIGETRRALHALREDTLPLPETIARLAEGNSAKFALRGEPGEVRVEAAQAVIRTAQEAITNAHRHARGAEVNLLLDYTDHLIRLTVTDNGAPGSLASPDDPGSGMGLVGMRERASLLSGTLYAGPAEPAGWTVRLELPR</sequence>
<keyword evidence="5" id="KW-0547">Nucleotide-binding</keyword>
<evidence type="ECO:0000256" key="5">
    <source>
        <dbReference type="ARBA" id="ARBA00022741"/>
    </source>
</evidence>
<proteinExistence type="predicted"/>
<keyword evidence="6 12" id="KW-0418">Kinase</keyword>
<dbReference type="PANTHER" id="PTHR24421">
    <property type="entry name" value="NITRATE/NITRITE SENSOR PROTEIN NARX-RELATED"/>
    <property type="match status" value="1"/>
</dbReference>
<evidence type="ECO:0000259" key="10">
    <source>
        <dbReference type="Pfam" id="PF02518"/>
    </source>
</evidence>
<dbReference type="Gene3D" id="1.20.5.1930">
    <property type="match status" value="1"/>
</dbReference>
<dbReference type="PANTHER" id="PTHR24421:SF10">
    <property type="entry name" value="NITRATE_NITRITE SENSOR PROTEIN NARQ"/>
    <property type="match status" value="1"/>
</dbReference>
<evidence type="ECO:0000259" key="11">
    <source>
        <dbReference type="Pfam" id="PF07730"/>
    </source>
</evidence>
<feature type="domain" description="Signal transduction histidine kinase subgroup 3 dimerisation and phosphoacceptor" evidence="11">
    <location>
        <begin position="193"/>
        <end position="261"/>
    </location>
</feature>
<dbReference type="InterPro" id="IPR036890">
    <property type="entry name" value="HATPase_C_sf"/>
</dbReference>
<dbReference type="Pfam" id="PF02518">
    <property type="entry name" value="HATPase_c"/>
    <property type="match status" value="1"/>
</dbReference>
<dbReference type="EMBL" id="JBHUKR010000013">
    <property type="protein sequence ID" value="MFD2419642.1"/>
    <property type="molecule type" value="Genomic_DNA"/>
</dbReference>
<name>A0ABW5G1L9_9PSEU</name>
<keyword evidence="9" id="KW-1133">Transmembrane helix</keyword>
<feature type="domain" description="Histidine kinase/HSP90-like ATPase" evidence="10">
    <location>
        <begin position="294"/>
        <end position="382"/>
    </location>
</feature>
<evidence type="ECO:0000256" key="1">
    <source>
        <dbReference type="ARBA" id="ARBA00000085"/>
    </source>
</evidence>
<evidence type="ECO:0000256" key="7">
    <source>
        <dbReference type="ARBA" id="ARBA00022840"/>
    </source>
</evidence>
<dbReference type="EC" id="2.7.13.3" evidence="2"/>
<keyword evidence="3" id="KW-0597">Phosphoprotein</keyword>
<dbReference type="Pfam" id="PF07730">
    <property type="entry name" value="HisKA_3"/>
    <property type="match status" value="1"/>
</dbReference>
<feature type="transmembrane region" description="Helical" evidence="9">
    <location>
        <begin position="79"/>
        <end position="103"/>
    </location>
</feature>
<evidence type="ECO:0000313" key="13">
    <source>
        <dbReference type="Proteomes" id="UP001597417"/>
    </source>
</evidence>
<evidence type="ECO:0000256" key="3">
    <source>
        <dbReference type="ARBA" id="ARBA00022553"/>
    </source>
</evidence>
<keyword evidence="13" id="KW-1185">Reference proteome</keyword>
<feature type="transmembrane region" description="Helical" evidence="9">
    <location>
        <begin position="143"/>
        <end position="159"/>
    </location>
</feature>
<comment type="caution">
    <text evidence="12">The sequence shown here is derived from an EMBL/GenBank/DDBJ whole genome shotgun (WGS) entry which is preliminary data.</text>
</comment>
<accession>A0ABW5G1L9</accession>
<evidence type="ECO:0000256" key="2">
    <source>
        <dbReference type="ARBA" id="ARBA00012438"/>
    </source>
</evidence>
<keyword evidence="7" id="KW-0067">ATP-binding</keyword>
<dbReference type="InterPro" id="IPR050482">
    <property type="entry name" value="Sensor_HK_TwoCompSys"/>
</dbReference>
<evidence type="ECO:0000256" key="4">
    <source>
        <dbReference type="ARBA" id="ARBA00022679"/>
    </source>
</evidence>
<dbReference type="Proteomes" id="UP001597417">
    <property type="component" value="Unassembled WGS sequence"/>
</dbReference>
<keyword evidence="8" id="KW-0902">Two-component regulatory system</keyword>
<dbReference type="SUPFAM" id="SSF55874">
    <property type="entry name" value="ATPase domain of HSP90 chaperone/DNA topoisomerase II/histidine kinase"/>
    <property type="match status" value="1"/>
</dbReference>
<keyword evidence="4" id="KW-0808">Transferase</keyword>
<keyword evidence="9" id="KW-0812">Transmembrane</keyword>
<reference evidence="13" key="1">
    <citation type="journal article" date="2019" name="Int. J. Syst. Evol. Microbiol.">
        <title>The Global Catalogue of Microorganisms (GCM) 10K type strain sequencing project: providing services to taxonomists for standard genome sequencing and annotation.</title>
        <authorList>
            <consortium name="The Broad Institute Genomics Platform"/>
            <consortium name="The Broad Institute Genome Sequencing Center for Infectious Disease"/>
            <person name="Wu L."/>
            <person name="Ma J."/>
        </authorList>
    </citation>
    <scope>NUCLEOTIDE SEQUENCE [LARGE SCALE GENOMIC DNA]</scope>
    <source>
        <strain evidence="13">CGMCC 4.7645</strain>
    </source>
</reference>
<feature type="transmembrane region" description="Helical" evidence="9">
    <location>
        <begin position="41"/>
        <end position="59"/>
    </location>
</feature>
<dbReference type="InterPro" id="IPR011712">
    <property type="entry name" value="Sig_transdc_His_kin_sub3_dim/P"/>
</dbReference>
<protein>
    <recommendedName>
        <fullName evidence="2">histidine kinase</fullName>
        <ecNumber evidence="2">2.7.13.3</ecNumber>
    </recommendedName>
</protein>
<keyword evidence="9" id="KW-0472">Membrane</keyword>
<evidence type="ECO:0000256" key="9">
    <source>
        <dbReference type="SAM" id="Phobius"/>
    </source>
</evidence>
<evidence type="ECO:0000256" key="8">
    <source>
        <dbReference type="ARBA" id="ARBA00023012"/>
    </source>
</evidence>